<evidence type="ECO:0000259" key="5">
    <source>
        <dbReference type="Pfam" id="PF08281"/>
    </source>
</evidence>
<dbReference type="InterPro" id="IPR036388">
    <property type="entry name" value="WH-like_DNA-bd_sf"/>
</dbReference>
<dbReference type="SUPFAM" id="SSF88946">
    <property type="entry name" value="Sigma2 domain of RNA polymerase sigma factors"/>
    <property type="match status" value="1"/>
</dbReference>
<dbReference type="NCBIfam" id="TIGR02937">
    <property type="entry name" value="sigma70-ECF"/>
    <property type="match status" value="1"/>
</dbReference>
<dbReference type="SUPFAM" id="SSF88659">
    <property type="entry name" value="Sigma3 and sigma4 domains of RNA polymerase sigma factors"/>
    <property type="match status" value="1"/>
</dbReference>
<dbReference type="InterPro" id="IPR039425">
    <property type="entry name" value="RNA_pol_sigma-70-like"/>
</dbReference>
<sequence length="159" mass="19111">MKQKTDIERIFRTHYEKMYNLARCILYDEDECKDVVSDVFAKILTEQFVLLPESEEFYLMRSVKNRCLNILAHKTTKEKVVKLLMDENDNMFLESDNELLDRLMQIIDRLEPPIRKLILRLRYLQEMSYQEIADQEGVSKVTVYNHLSQAIDFIRKQLK</sequence>
<dbReference type="PANTHER" id="PTHR43133:SF46">
    <property type="entry name" value="RNA POLYMERASE SIGMA-70 FACTOR ECF SUBFAMILY"/>
    <property type="match status" value="1"/>
</dbReference>
<evidence type="ECO:0000313" key="7">
    <source>
        <dbReference type="Proteomes" id="UP001319045"/>
    </source>
</evidence>
<name>A0ABN6EFL8_9BACT</name>
<dbReference type="RefSeq" id="WP_207154847.1">
    <property type="nucleotide sequence ID" value="NZ_AP024484.1"/>
</dbReference>
<keyword evidence="4" id="KW-0804">Transcription</keyword>
<feature type="domain" description="RNA polymerase sigma factor 70 region 4 type 2" evidence="5">
    <location>
        <begin position="101"/>
        <end position="150"/>
    </location>
</feature>
<dbReference type="InterPro" id="IPR013249">
    <property type="entry name" value="RNA_pol_sigma70_r4_t2"/>
</dbReference>
<dbReference type="GO" id="GO:0000428">
    <property type="term" value="C:DNA-directed RNA polymerase complex"/>
    <property type="evidence" value="ECO:0007669"/>
    <property type="project" value="UniProtKB-KW"/>
</dbReference>
<keyword evidence="3" id="KW-0731">Sigma factor</keyword>
<keyword evidence="7" id="KW-1185">Reference proteome</keyword>
<proteinExistence type="inferred from homology"/>
<comment type="similarity">
    <text evidence="1">Belongs to the sigma-70 factor family. ECF subfamily.</text>
</comment>
<dbReference type="InterPro" id="IPR013324">
    <property type="entry name" value="RNA_pol_sigma_r3/r4-like"/>
</dbReference>
<reference evidence="6 7" key="1">
    <citation type="journal article" date="2022" name="Int. J. Syst. Evol. Microbiol.">
        <title>Prevotella herbatica sp. nov., a plant polysaccharide-decomposing anaerobic bacterium isolated from a methanogenic reactor.</title>
        <authorList>
            <person name="Uek A."/>
            <person name="Tonouchi A."/>
            <person name="Kaku N."/>
            <person name="Ueki K."/>
        </authorList>
    </citation>
    <scope>NUCLEOTIDE SEQUENCE [LARGE SCALE GENOMIC DNA]</scope>
    <source>
        <strain evidence="6 7">WR041</strain>
    </source>
</reference>
<dbReference type="PANTHER" id="PTHR43133">
    <property type="entry name" value="RNA POLYMERASE ECF-TYPE SIGMA FACTO"/>
    <property type="match status" value="1"/>
</dbReference>
<evidence type="ECO:0000256" key="4">
    <source>
        <dbReference type="ARBA" id="ARBA00023163"/>
    </source>
</evidence>
<evidence type="ECO:0000313" key="6">
    <source>
        <dbReference type="EMBL" id="BCS84687.1"/>
    </source>
</evidence>
<dbReference type="EMBL" id="AP024484">
    <property type="protein sequence ID" value="BCS84687.1"/>
    <property type="molecule type" value="Genomic_DNA"/>
</dbReference>
<keyword evidence="2" id="KW-0805">Transcription regulation</keyword>
<dbReference type="Pfam" id="PF08281">
    <property type="entry name" value="Sigma70_r4_2"/>
    <property type="match status" value="1"/>
</dbReference>
<organism evidence="6 7">
    <name type="scientific">Prevotella herbatica</name>
    <dbReference type="NCBI Taxonomy" id="2801997"/>
    <lineage>
        <taxon>Bacteria</taxon>
        <taxon>Pseudomonadati</taxon>
        <taxon>Bacteroidota</taxon>
        <taxon>Bacteroidia</taxon>
        <taxon>Bacteroidales</taxon>
        <taxon>Prevotellaceae</taxon>
        <taxon>Prevotella</taxon>
    </lineage>
</organism>
<dbReference type="Gene3D" id="1.10.1740.10">
    <property type="match status" value="1"/>
</dbReference>
<accession>A0ABN6EFL8</accession>
<dbReference type="InterPro" id="IPR013325">
    <property type="entry name" value="RNA_pol_sigma_r2"/>
</dbReference>
<dbReference type="InterPro" id="IPR014284">
    <property type="entry name" value="RNA_pol_sigma-70_dom"/>
</dbReference>
<dbReference type="Proteomes" id="UP001319045">
    <property type="component" value="Chromosome"/>
</dbReference>
<protein>
    <submittedName>
        <fullName evidence="6">DNA-directed RNA polymerase sigma-70 factor</fullName>
    </submittedName>
</protein>
<evidence type="ECO:0000256" key="3">
    <source>
        <dbReference type="ARBA" id="ARBA00023082"/>
    </source>
</evidence>
<keyword evidence="6" id="KW-0240">DNA-directed RNA polymerase</keyword>
<gene>
    <name evidence="6" type="ORF">prwr041_05800</name>
</gene>
<evidence type="ECO:0000256" key="2">
    <source>
        <dbReference type="ARBA" id="ARBA00023015"/>
    </source>
</evidence>
<evidence type="ECO:0000256" key="1">
    <source>
        <dbReference type="ARBA" id="ARBA00010641"/>
    </source>
</evidence>
<dbReference type="Gene3D" id="1.10.10.10">
    <property type="entry name" value="Winged helix-like DNA-binding domain superfamily/Winged helix DNA-binding domain"/>
    <property type="match status" value="1"/>
</dbReference>